<dbReference type="Pfam" id="PF00005">
    <property type="entry name" value="ABC_tran"/>
    <property type="match status" value="1"/>
</dbReference>
<comment type="similarity">
    <text evidence="1">Belongs to the ABC transporter superfamily.</text>
</comment>
<dbReference type="Gene3D" id="3.10.580.10">
    <property type="entry name" value="CBS-domain"/>
    <property type="match status" value="1"/>
</dbReference>
<feature type="compositionally biased region" description="Basic and acidic residues" evidence="8">
    <location>
        <begin position="411"/>
        <end position="423"/>
    </location>
</feature>
<keyword evidence="2" id="KW-0813">Transport</keyword>
<dbReference type="PhylomeDB" id="Q1ASX6"/>
<evidence type="ECO:0000256" key="5">
    <source>
        <dbReference type="ARBA" id="ARBA00022970"/>
    </source>
</evidence>
<proteinExistence type="inferred from homology"/>
<organism evidence="11 12">
    <name type="scientific">Rubrobacter xylanophilus (strain DSM 9941 / JCM 11954 / NBRC 16129 / PRD-1)</name>
    <dbReference type="NCBI Taxonomy" id="266117"/>
    <lineage>
        <taxon>Bacteria</taxon>
        <taxon>Bacillati</taxon>
        <taxon>Actinomycetota</taxon>
        <taxon>Rubrobacteria</taxon>
        <taxon>Rubrobacterales</taxon>
        <taxon>Rubrobacteraceae</taxon>
        <taxon>Rubrobacter</taxon>
    </lineage>
</organism>
<evidence type="ECO:0000256" key="1">
    <source>
        <dbReference type="ARBA" id="ARBA00005417"/>
    </source>
</evidence>
<dbReference type="SMART" id="SM00116">
    <property type="entry name" value="CBS"/>
    <property type="match status" value="2"/>
</dbReference>
<dbReference type="GO" id="GO:0006865">
    <property type="term" value="P:amino acid transport"/>
    <property type="evidence" value="ECO:0007669"/>
    <property type="project" value="UniProtKB-KW"/>
</dbReference>
<dbReference type="InterPro" id="IPR027417">
    <property type="entry name" value="P-loop_NTPase"/>
</dbReference>
<dbReference type="Pfam" id="PF00571">
    <property type="entry name" value="CBS"/>
    <property type="match status" value="1"/>
</dbReference>
<dbReference type="SUPFAM" id="SSF52540">
    <property type="entry name" value="P-loop containing nucleoside triphosphate hydrolases"/>
    <property type="match status" value="1"/>
</dbReference>
<keyword evidence="3" id="KW-0547">Nucleotide-binding</keyword>
<evidence type="ECO:0000256" key="3">
    <source>
        <dbReference type="ARBA" id="ARBA00022741"/>
    </source>
</evidence>
<dbReference type="PANTHER" id="PTHR43869:SF1">
    <property type="entry name" value="GLYCINE BETAINE_PROLINE BETAINE TRANSPORT SYSTEM ATP-BINDING PROTEIN PROV"/>
    <property type="match status" value="1"/>
</dbReference>
<dbReference type="GO" id="GO:0016020">
    <property type="term" value="C:membrane"/>
    <property type="evidence" value="ECO:0007669"/>
    <property type="project" value="InterPro"/>
</dbReference>
<evidence type="ECO:0000256" key="6">
    <source>
        <dbReference type="ARBA" id="ARBA00023122"/>
    </source>
</evidence>
<evidence type="ECO:0000259" key="9">
    <source>
        <dbReference type="PROSITE" id="PS50893"/>
    </source>
</evidence>
<dbReference type="KEGG" id="rxy:Rxyl_2585"/>
<evidence type="ECO:0000256" key="4">
    <source>
        <dbReference type="ARBA" id="ARBA00022840"/>
    </source>
</evidence>
<keyword evidence="4" id="KW-0067">ATP-binding</keyword>
<reference evidence="11 12" key="1">
    <citation type="submission" date="2006-06" db="EMBL/GenBank/DDBJ databases">
        <title>Complete sequence of Rubrobacter xylanophilus DSM 9941.</title>
        <authorList>
            <consortium name="US DOE Joint Genome Institute"/>
            <person name="Copeland A."/>
            <person name="Lucas S."/>
            <person name="Lapidus A."/>
            <person name="Barry K."/>
            <person name="Detter J.C."/>
            <person name="Glavina del Rio T."/>
            <person name="Hammon N."/>
            <person name="Israni S."/>
            <person name="Dalin E."/>
            <person name="Tice H."/>
            <person name="Pitluck S."/>
            <person name="Munk A.C."/>
            <person name="Brettin T."/>
            <person name="Bruce D."/>
            <person name="Han C."/>
            <person name="Tapia R."/>
            <person name="Gilna P."/>
            <person name="Schmutz J."/>
            <person name="Larimer F."/>
            <person name="Land M."/>
            <person name="Hauser L."/>
            <person name="Kyrpides N."/>
            <person name="Lykidis A."/>
            <person name="da Costa M.S."/>
            <person name="Rainey F.A."/>
            <person name="Empadinhas N."/>
            <person name="Jolivet E."/>
            <person name="Battista J.R."/>
            <person name="Richardson P."/>
        </authorList>
    </citation>
    <scope>NUCLEOTIDE SEQUENCE [LARGE SCALE GENOMIC DNA]</scope>
    <source>
        <strain evidence="12">DSM 9941 / NBRC 16129 / PRD-1</strain>
    </source>
</reference>
<evidence type="ECO:0000313" key="12">
    <source>
        <dbReference type="Proteomes" id="UP000006637"/>
    </source>
</evidence>
<dbReference type="InterPro" id="IPR051921">
    <property type="entry name" value="ABC_osmolyte_uptake_ATP-bind"/>
</dbReference>
<dbReference type="FunFam" id="3.40.50.300:FF:000201">
    <property type="entry name" value="Glycine betaine/L-proline ABC transporter ATP-binding protein"/>
    <property type="match status" value="1"/>
</dbReference>
<dbReference type="GO" id="GO:0005524">
    <property type="term" value="F:ATP binding"/>
    <property type="evidence" value="ECO:0007669"/>
    <property type="project" value="UniProtKB-KW"/>
</dbReference>
<dbReference type="eggNOG" id="COG4175">
    <property type="taxonomic scope" value="Bacteria"/>
</dbReference>
<dbReference type="Gene3D" id="3.40.50.300">
    <property type="entry name" value="P-loop containing nucleotide triphosphate hydrolases"/>
    <property type="match status" value="1"/>
</dbReference>
<evidence type="ECO:0000256" key="7">
    <source>
        <dbReference type="PROSITE-ProRule" id="PRU00703"/>
    </source>
</evidence>
<accession>Q1ASX6</accession>
<evidence type="ECO:0000259" key="10">
    <source>
        <dbReference type="PROSITE" id="PS51371"/>
    </source>
</evidence>
<dbReference type="AlphaFoldDB" id="Q1ASX6"/>
<dbReference type="GO" id="GO:0031460">
    <property type="term" value="P:glycine betaine transport"/>
    <property type="evidence" value="ECO:0007669"/>
    <property type="project" value="InterPro"/>
</dbReference>
<keyword evidence="5" id="KW-0029">Amino-acid transport</keyword>
<name>Q1ASX6_RUBXD</name>
<dbReference type="InterPro" id="IPR046342">
    <property type="entry name" value="CBS_dom_sf"/>
</dbReference>
<evidence type="ECO:0000313" key="11">
    <source>
        <dbReference type="EMBL" id="ABG05502.1"/>
    </source>
</evidence>
<dbReference type="GO" id="GO:0016887">
    <property type="term" value="F:ATP hydrolysis activity"/>
    <property type="evidence" value="ECO:0007669"/>
    <property type="project" value="InterPro"/>
</dbReference>
<dbReference type="EMBL" id="CP000386">
    <property type="protein sequence ID" value="ABG05502.1"/>
    <property type="molecule type" value="Genomic_DNA"/>
</dbReference>
<dbReference type="PROSITE" id="PS00211">
    <property type="entry name" value="ABC_TRANSPORTER_1"/>
    <property type="match status" value="1"/>
</dbReference>
<keyword evidence="6 7" id="KW-0129">CBS domain</keyword>
<dbReference type="InterPro" id="IPR005892">
    <property type="entry name" value="Gly-betaine_transp_ATP-bd"/>
</dbReference>
<dbReference type="PROSITE" id="PS50893">
    <property type="entry name" value="ABC_TRANSPORTER_2"/>
    <property type="match status" value="1"/>
</dbReference>
<protein>
    <submittedName>
        <fullName evidence="11">Glycine betaine/L-proline transport ATP binding subunit</fullName>
    </submittedName>
</protein>
<sequence length="423" mass="46725">MRDHTAAASGDAVIRARGLSKVFGRQGRRALELRRSGRSKAEVEKQTGSTIGVFEASFEVCRGEIFVIIGLSGSGKSTLLRLINRLIEPTEGEVYVEGEPISRMPAGRVREIRRKKMGMVFQHFGLLPNRSVLENITFGLEIQGVCAQERLRRGEEALEMVGLEGQGAKRIGELSGGMKQRVGLARALATGQEILLMDEPFSALDPLIRRDMQNLFLDIQGEIRRTVVFVTHDLDEALRLGHRVAIMRDGEIVQVGNPEEILTSPADEYVERFIEDVDYAKVRSAEAVMVDPKEVAYEAEGPRVVLRRMKRAGMSSIFVVDAERRPVGLCEAEEVARLLESGERSLSGAIDRSVPSVRPDTPLREVLPLFVERKLPVAVVGERGRLEGIVVRGALIAGLTTGAENRDDEAEPQRADGALRERE</sequence>
<dbReference type="InterPro" id="IPR003439">
    <property type="entry name" value="ABC_transporter-like_ATP-bd"/>
</dbReference>
<dbReference type="SMART" id="SM00382">
    <property type="entry name" value="AAA"/>
    <property type="match status" value="1"/>
</dbReference>
<dbReference type="Proteomes" id="UP000006637">
    <property type="component" value="Chromosome"/>
</dbReference>
<dbReference type="RefSeq" id="WP_011565511.1">
    <property type="nucleotide sequence ID" value="NC_008148.1"/>
</dbReference>
<dbReference type="NCBIfam" id="TIGR01186">
    <property type="entry name" value="proV"/>
    <property type="match status" value="1"/>
</dbReference>
<feature type="domain" description="CBS" evidence="10">
    <location>
        <begin position="350"/>
        <end position="409"/>
    </location>
</feature>
<dbReference type="InterPro" id="IPR000644">
    <property type="entry name" value="CBS_dom"/>
</dbReference>
<dbReference type="OrthoDB" id="9802264at2"/>
<gene>
    <name evidence="11" type="ordered locus">Rxyl_2585</name>
</gene>
<dbReference type="eggNOG" id="COG0517">
    <property type="taxonomic scope" value="Bacteria"/>
</dbReference>
<feature type="region of interest" description="Disordered" evidence="8">
    <location>
        <begin position="401"/>
        <end position="423"/>
    </location>
</feature>
<evidence type="ECO:0000256" key="8">
    <source>
        <dbReference type="SAM" id="MobiDB-lite"/>
    </source>
</evidence>
<keyword evidence="12" id="KW-1185">Reference proteome</keyword>
<dbReference type="CDD" id="cd03294">
    <property type="entry name" value="ABC_Pro_Gly_Betaine"/>
    <property type="match status" value="1"/>
</dbReference>
<dbReference type="InterPro" id="IPR003593">
    <property type="entry name" value="AAA+_ATPase"/>
</dbReference>
<dbReference type="GO" id="GO:0006970">
    <property type="term" value="P:response to osmotic stress"/>
    <property type="evidence" value="ECO:0007669"/>
    <property type="project" value="UniProtKB-ARBA"/>
</dbReference>
<evidence type="ECO:0000256" key="2">
    <source>
        <dbReference type="ARBA" id="ARBA00022448"/>
    </source>
</evidence>
<dbReference type="SUPFAM" id="SSF54631">
    <property type="entry name" value="CBS-domain pair"/>
    <property type="match status" value="1"/>
</dbReference>
<dbReference type="HOGENOM" id="CLU_000604_2_2_11"/>
<dbReference type="STRING" id="266117.Rxyl_2585"/>
<dbReference type="InterPro" id="IPR017871">
    <property type="entry name" value="ABC_transporter-like_CS"/>
</dbReference>
<dbReference type="PANTHER" id="PTHR43869">
    <property type="entry name" value="GLYCINE BETAINE/PROLINE BETAINE TRANSPORT SYSTEM ATP-BINDING PROTEIN PROV"/>
    <property type="match status" value="1"/>
</dbReference>
<feature type="domain" description="ABC transporter" evidence="9">
    <location>
        <begin position="33"/>
        <end position="274"/>
    </location>
</feature>
<dbReference type="PROSITE" id="PS51371">
    <property type="entry name" value="CBS"/>
    <property type="match status" value="1"/>
</dbReference>